<gene>
    <name evidence="2" type="ORF">E2F43_15205</name>
</gene>
<comment type="caution">
    <text evidence="2">The sequence shown here is derived from an EMBL/GenBank/DDBJ whole genome shotgun (WGS) entry which is preliminary data.</text>
</comment>
<reference evidence="2 3" key="1">
    <citation type="submission" date="2019-03" db="EMBL/GenBank/DDBJ databases">
        <title>Seongchinamella monodicae gen. nov., sp. nov., a novel member of the Gammaproteobacteria isolated from a tidal mudflat of beach.</title>
        <authorList>
            <person name="Yang H.G."/>
            <person name="Kang J.W."/>
            <person name="Lee S.D."/>
        </authorList>
    </citation>
    <scope>NUCLEOTIDE SEQUENCE [LARGE SCALE GENOMIC DNA]</scope>
    <source>
        <strain evidence="2 3">GH4-78</strain>
    </source>
</reference>
<evidence type="ECO:0000259" key="1">
    <source>
        <dbReference type="Pfam" id="PF13471"/>
    </source>
</evidence>
<proteinExistence type="predicted"/>
<dbReference type="AlphaFoldDB" id="A0A4R5LQT2"/>
<name>A0A4R5LQT2_9GAMM</name>
<keyword evidence="3" id="KW-1185">Reference proteome</keyword>
<dbReference type="RefSeq" id="WP_133214131.1">
    <property type="nucleotide sequence ID" value="NZ_SMSE01000003.1"/>
</dbReference>
<protein>
    <submittedName>
        <fullName evidence="2">Lasso peptide biosynthesis B2 protein</fullName>
    </submittedName>
</protein>
<evidence type="ECO:0000313" key="2">
    <source>
        <dbReference type="EMBL" id="TDG12901.1"/>
    </source>
</evidence>
<dbReference type="Pfam" id="PF13471">
    <property type="entry name" value="Transglut_core3"/>
    <property type="match status" value="1"/>
</dbReference>
<accession>A0A4R5LQT2</accession>
<feature type="domain" description="Microcin J25-processing protein McjB C-terminal" evidence="1">
    <location>
        <begin position="37"/>
        <end position="144"/>
    </location>
</feature>
<dbReference type="InterPro" id="IPR032708">
    <property type="entry name" value="McjB_C"/>
</dbReference>
<organism evidence="2 3">
    <name type="scientific">Seongchinamella unica</name>
    <dbReference type="NCBI Taxonomy" id="2547392"/>
    <lineage>
        <taxon>Bacteria</taxon>
        <taxon>Pseudomonadati</taxon>
        <taxon>Pseudomonadota</taxon>
        <taxon>Gammaproteobacteria</taxon>
        <taxon>Cellvibrionales</taxon>
        <taxon>Halieaceae</taxon>
        <taxon>Seongchinamella</taxon>
    </lineage>
</organism>
<dbReference type="EMBL" id="SMSE01000003">
    <property type="protein sequence ID" value="TDG12901.1"/>
    <property type="molecule type" value="Genomic_DNA"/>
</dbReference>
<dbReference type="InterPro" id="IPR053521">
    <property type="entry name" value="McjB-like"/>
</dbReference>
<evidence type="ECO:0000313" key="3">
    <source>
        <dbReference type="Proteomes" id="UP000295554"/>
    </source>
</evidence>
<dbReference type="Proteomes" id="UP000295554">
    <property type="component" value="Unassembled WGS sequence"/>
</dbReference>
<dbReference type="NCBIfam" id="NF033537">
    <property type="entry name" value="lasso_biosyn_B2"/>
    <property type="match status" value="1"/>
</dbReference>
<sequence>MHRAKKFLALSFRQKMLMGQAWCLLLYYRLALASVPLKRITRDLARDNGGQTPPALAPEIVARAEELGRLVAHAAAATPWSSRCLAQVLATRHLLVRRGIPGQFYLGVNREGFPRESDSLAHAWLQCGDRIVSGEAGSERFVVIAGFAW</sequence>
<dbReference type="OrthoDB" id="3790432at2"/>